<dbReference type="InterPro" id="IPR017441">
    <property type="entry name" value="Protein_kinase_ATP_BS"/>
</dbReference>
<dbReference type="Gene3D" id="2.130.10.10">
    <property type="entry name" value="YVTN repeat-like/Quinoprotein amine dehydrogenase"/>
    <property type="match status" value="1"/>
</dbReference>
<dbReference type="SUPFAM" id="SSF56112">
    <property type="entry name" value="Protein kinase-like (PK-like)"/>
    <property type="match status" value="1"/>
</dbReference>
<keyword evidence="2 5" id="KW-0547">Nucleotide-binding</keyword>
<reference evidence="9" key="1">
    <citation type="journal article" date="2019" name="Int. J. Syst. Evol. Microbiol.">
        <title>The Global Catalogue of Microorganisms (GCM) 10K type strain sequencing project: providing services to taxonomists for standard genome sequencing and annotation.</title>
        <authorList>
            <consortium name="The Broad Institute Genomics Platform"/>
            <consortium name="The Broad Institute Genome Sequencing Center for Infectious Disease"/>
            <person name="Wu L."/>
            <person name="Ma J."/>
        </authorList>
    </citation>
    <scope>NUCLEOTIDE SEQUENCE [LARGE SCALE GENOMIC DNA]</scope>
    <source>
        <strain evidence="9">CECT 8064</strain>
    </source>
</reference>
<dbReference type="InterPro" id="IPR000719">
    <property type="entry name" value="Prot_kinase_dom"/>
</dbReference>
<feature type="compositionally biased region" description="Low complexity" evidence="6">
    <location>
        <begin position="290"/>
        <end position="299"/>
    </location>
</feature>
<dbReference type="PANTHER" id="PTHR43289:SF34">
    <property type="entry name" value="SERINE_THREONINE-PROTEIN KINASE YBDM-RELATED"/>
    <property type="match status" value="1"/>
</dbReference>
<feature type="region of interest" description="Disordered" evidence="6">
    <location>
        <begin position="290"/>
        <end position="309"/>
    </location>
</feature>
<dbReference type="InterPro" id="IPR011009">
    <property type="entry name" value="Kinase-like_dom_sf"/>
</dbReference>
<dbReference type="InterPro" id="IPR015943">
    <property type="entry name" value="WD40/YVTN_repeat-like_dom_sf"/>
</dbReference>
<accession>A0ABV9BP85</accession>
<evidence type="ECO:0000313" key="8">
    <source>
        <dbReference type="EMBL" id="MFC4515540.1"/>
    </source>
</evidence>
<dbReference type="InterPro" id="IPR008271">
    <property type="entry name" value="Ser/Thr_kinase_AS"/>
</dbReference>
<dbReference type="PROSITE" id="PS50011">
    <property type="entry name" value="PROTEIN_KINASE_DOM"/>
    <property type="match status" value="1"/>
</dbReference>
<keyword evidence="3" id="KW-0418">Kinase</keyword>
<evidence type="ECO:0000256" key="4">
    <source>
        <dbReference type="ARBA" id="ARBA00022840"/>
    </source>
</evidence>
<dbReference type="InterPro" id="IPR011044">
    <property type="entry name" value="Quino_amine_DH_bsu"/>
</dbReference>
<organism evidence="8 9">
    <name type="scientific">Streptomyces ehimensis</name>
    <dbReference type="NCBI Taxonomy" id="68195"/>
    <lineage>
        <taxon>Bacteria</taxon>
        <taxon>Bacillati</taxon>
        <taxon>Actinomycetota</taxon>
        <taxon>Actinomycetes</taxon>
        <taxon>Kitasatosporales</taxon>
        <taxon>Streptomycetaceae</taxon>
        <taxon>Streptomyces</taxon>
    </lineage>
</organism>
<dbReference type="Pfam" id="PF00069">
    <property type="entry name" value="Pkinase"/>
    <property type="match status" value="1"/>
</dbReference>
<dbReference type="InterPro" id="IPR002372">
    <property type="entry name" value="PQQ_rpt_dom"/>
</dbReference>
<sequence length="722" mass="75679">MPPLRSTGAGPEADDPQYAGRYRLEGRLGSGGMGVVHLARSPSGLRIAVKVVHAEYAVDPEFRARFRQEVAAARRVSGAFTASVVDADPDGERPWMATLYIPGPTLSEQVKRNGPLSSDEVRRLAAGLAEALRDIHRAGVVHRDLKPSNVLLADDGPKVIDFGISRPYDSELRTETGKLIGTPPFMAPEQFQRPREVGPAADVFALASLLVHAATGRGPFESESPYIVAYQVVHDEPDLAGVPDDLVPLIRACLAKEPADRPTPDAIMAMLPTPEPGPVTASPVAASPVAASPVASPAPSSAPPPSSRRMPRFRRVAAAAVAAVALIAGGAWVMEEVEDLGKRPAHSDHPTPAGSTWRPWETSVLADPAGNGEVRAGFCTYADGALYCAGRDVHAARMDAASGKVVWRRPAANSDRPGVTGVSGARAPHVSGGLVHALSPDKRELSALDPATGEPRWTRDVSAYDGRVYHAGDTVLLVAGDGVITAVDGATNRERWRHALPGGIKPVFSFYGRDAIGVALAPDGRHTQVVGVDPARGTALWRWTADGALTAVGAGPNGSVYLSEANARTQVSAVVRYAPGIGRERRIPLPTPLDASSVVAKGDLVYVLSSDGGLTAVDTADTPPGHTPGQLWRMETSVANASALVPDEDGRRLYFSAADGRLLAVDAGRGALLGQTSPRLGRAGRGFLELLPAPVVADGKVFGAAPDGTVFAVDARNPARWR</sequence>
<feature type="region of interest" description="Disordered" evidence="6">
    <location>
        <begin position="261"/>
        <end position="285"/>
    </location>
</feature>
<dbReference type="SUPFAM" id="SSF50969">
    <property type="entry name" value="YVTN repeat-like/Quinoprotein amine dehydrogenase"/>
    <property type="match status" value="1"/>
</dbReference>
<evidence type="ECO:0000256" key="5">
    <source>
        <dbReference type="PROSITE-ProRule" id="PRU10141"/>
    </source>
</evidence>
<protein>
    <submittedName>
        <fullName evidence="8">PQQ-binding-like beta-propeller repeat protein</fullName>
    </submittedName>
</protein>
<evidence type="ECO:0000256" key="2">
    <source>
        <dbReference type="ARBA" id="ARBA00022741"/>
    </source>
</evidence>
<proteinExistence type="predicted"/>
<dbReference type="InterPro" id="IPR018391">
    <property type="entry name" value="PQQ_b-propeller_rpt"/>
</dbReference>
<feature type="binding site" evidence="5">
    <location>
        <position position="50"/>
    </location>
    <ligand>
        <name>ATP</name>
        <dbReference type="ChEBI" id="CHEBI:30616"/>
    </ligand>
</feature>
<dbReference type="CDD" id="cd14014">
    <property type="entry name" value="STKc_PknB_like"/>
    <property type="match status" value="1"/>
</dbReference>
<dbReference type="PROSITE" id="PS00108">
    <property type="entry name" value="PROTEIN_KINASE_ST"/>
    <property type="match status" value="1"/>
</dbReference>
<dbReference type="SMART" id="SM00220">
    <property type="entry name" value="S_TKc"/>
    <property type="match status" value="1"/>
</dbReference>
<dbReference type="Gene3D" id="1.10.510.10">
    <property type="entry name" value="Transferase(Phosphotransferase) domain 1"/>
    <property type="match status" value="1"/>
</dbReference>
<gene>
    <name evidence="8" type="ORF">ACFPEN_21640</name>
</gene>
<feature type="domain" description="Protein kinase" evidence="7">
    <location>
        <begin position="22"/>
        <end position="274"/>
    </location>
</feature>
<keyword evidence="4 5" id="KW-0067">ATP-binding</keyword>
<keyword evidence="1" id="KW-0808">Transferase</keyword>
<dbReference type="PROSITE" id="PS00107">
    <property type="entry name" value="PROTEIN_KINASE_ATP"/>
    <property type="match status" value="1"/>
</dbReference>
<dbReference type="SMART" id="SM00564">
    <property type="entry name" value="PQQ"/>
    <property type="match status" value="5"/>
</dbReference>
<dbReference type="PANTHER" id="PTHR43289">
    <property type="entry name" value="MITOGEN-ACTIVATED PROTEIN KINASE KINASE KINASE 20-RELATED"/>
    <property type="match status" value="1"/>
</dbReference>
<dbReference type="Proteomes" id="UP001595990">
    <property type="component" value="Unassembled WGS sequence"/>
</dbReference>
<dbReference type="EMBL" id="JBHSFS010000009">
    <property type="protein sequence ID" value="MFC4515540.1"/>
    <property type="molecule type" value="Genomic_DNA"/>
</dbReference>
<name>A0ABV9BP85_9ACTN</name>
<evidence type="ECO:0000256" key="1">
    <source>
        <dbReference type="ARBA" id="ARBA00022679"/>
    </source>
</evidence>
<evidence type="ECO:0000259" key="7">
    <source>
        <dbReference type="PROSITE" id="PS50011"/>
    </source>
</evidence>
<evidence type="ECO:0000256" key="6">
    <source>
        <dbReference type="SAM" id="MobiDB-lite"/>
    </source>
</evidence>
<keyword evidence="9" id="KW-1185">Reference proteome</keyword>
<evidence type="ECO:0000256" key="3">
    <source>
        <dbReference type="ARBA" id="ARBA00022777"/>
    </source>
</evidence>
<dbReference type="Gene3D" id="3.30.200.20">
    <property type="entry name" value="Phosphorylase Kinase, domain 1"/>
    <property type="match status" value="1"/>
</dbReference>
<evidence type="ECO:0000313" key="9">
    <source>
        <dbReference type="Proteomes" id="UP001595990"/>
    </source>
</evidence>
<dbReference type="Gene3D" id="2.40.128.630">
    <property type="match status" value="1"/>
</dbReference>
<dbReference type="RefSeq" id="WP_417923307.1">
    <property type="nucleotide sequence ID" value="NZ_JBHSFS010000009.1"/>
</dbReference>
<dbReference type="Pfam" id="PF13360">
    <property type="entry name" value="PQQ_2"/>
    <property type="match status" value="1"/>
</dbReference>
<comment type="caution">
    <text evidence="8">The sequence shown here is derived from an EMBL/GenBank/DDBJ whole genome shotgun (WGS) entry which is preliminary data.</text>
</comment>